<organism evidence="1 2">
    <name type="scientific">Mycolicibacterium confluentis</name>
    <dbReference type="NCBI Taxonomy" id="28047"/>
    <lineage>
        <taxon>Bacteria</taxon>
        <taxon>Bacillati</taxon>
        <taxon>Actinomycetota</taxon>
        <taxon>Actinomycetes</taxon>
        <taxon>Mycobacteriales</taxon>
        <taxon>Mycobacteriaceae</taxon>
        <taxon>Mycolicibacterium</taxon>
    </lineage>
</organism>
<dbReference type="AlphaFoldDB" id="A0A7I7XT44"/>
<dbReference type="Gene3D" id="6.10.140.1340">
    <property type="match status" value="1"/>
</dbReference>
<dbReference type="Pfam" id="PF00581">
    <property type="entry name" value="Rhodanese"/>
    <property type="match status" value="1"/>
</dbReference>
<evidence type="ECO:0000313" key="1">
    <source>
        <dbReference type="EMBL" id="BBZ32344.1"/>
    </source>
</evidence>
<proteinExistence type="predicted"/>
<dbReference type="PROSITE" id="PS50206">
    <property type="entry name" value="RHODANESE_3"/>
    <property type="match status" value="1"/>
</dbReference>
<dbReference type="RefSeq" id="WP_085156534.1">
    <property type="nucleotide sequence ID" value="NZ_AP022612.1"/>
</dbReference>
<keyword evidence="1" id="KW-0808">Transferase</keyword>
<dbReference type="InterPro" id="IPR001763">
    <property type="entry name" value="Rhodanese-like_dom"/>
</dbReference>
<dbReference type="SMART" id="SM00450">
    <property type="entry name" value="RHOD"/>
    <property type="match status" value="1"/>
</dbReference>
<gene>
    <name evidence="1" type="ORF">MCNF_09490</name>
</gene>
<evidence type="ECO:0000313" key="2">
    <source>
        <dbReference type="Proteomes" id="UP000466931"/>
    </source>
</evidence>
<name>A0A7I7XT44_9MYCO</name>
<dbReference type="InterPro" id="IPR021309">
    <property type="entry name" value="YgaP-like_TM"/>
</dbReference>
<dbReference type="Gene3D" id="3.40.250.10">
    <property type="entry name" value="Rhodanese-like domain"/>
    <property type="match status" value="1"/>
</dbReference>
<dbReference type="PANTHER" id="PTHR43031">
    <property type="entry name" value="FAD-DEPENDENT OXIDOREDUCTASE"/>
    <property type="match status" value="1"/>
</dbReference>
<dbReference type="CDD" id="cd00158">
    <property type="entry name" value="RHOD"/>
    <property type="match status" value="1"/>
</dbReference>
<dbReference type="EMBL" id="AP022612">
    <property type="protein sequence ID" value="BBZ32344.1"/>
    <property type="molecule type" value="Genomic_DNA"/>
</dbReference>
<accession>A0A7I7XT44</accession>
<dbReference type="Pfam" id="PF11127">
    <property type="entry name" value="YgaP-like_TM"/>
    <property type="match status" value="1"/>
</dbReference>
<reference evidence="1" key="2">
    <citation type="submission" date="2020-02" db="EMBL/GenBank/DDBJ databases">
        <authorList>
            <person name="Matsumoto Y."/>
            <person name="Motooka D."/>
            <person name="Nakamura S."/>
        </authorList>
    </citation>
    <scope>NUCLEOTIDE SEQUENCE</scope>
    <source>
        <strain evidence="1">JCM 13671</strain>
    </source>
</reference>
<dbReference type="SUPFAM" id="SSF52821">
    <property type="entry name" value="Rhodanese/Cell cycle control phosphatase"/>
    <property type="match status" value="1"/>
</dbReference>
<dbReference type="PANTHER" id="PTHR43031:SF1">
    <property type="entry name" value="PYRIDINE NUCLEOTIDE-DISULPHIDE OXIDOREDUCTASE"/>
    <property type="match status" value="1"/>
</dbReference>
<dbReference type="InterPro" id="IPR036873">
    <property type="entry name" value="Rhodanese-like_dom_sf"/>
</dbReference>
<sequence length="192" mass="20341">MTAPSTIDSQHLSDLLASAAPPRVLDVRTPGEFEATHIAGAYNVPLDLLREHRDDIVKHLDEDVVLVCRSGQRAAQAEEALRDAGLPNVHILDGGIAAWEAGGFTVNRGAQRWDLERQVRLVAGSIVLSSVLGSIAVPKLKWVAAGIGGGLTFAALSNSCAMGMLLAKLPYNRGDVCDAQTVVSRLLESNPS</sequence>
<reference evidence="1" key="1">
    <citation type="journal article" date="2019" name="Emerg. Microbes Infect.">
        <title>Comprehensive subspecies identification of 175 nontuberculous mycobacteria species based on 7547 genomic profiles.</title>
        <authorList>
            <person name="Matsumoto Y."/>
            <person name="Kinjo T."/>
            <person name="Motooka D."/>
            <person name="Nabeya D."/>
            <person name="Jung N."/>
            <person name="Uechi K."/>
            <person name="Horii T."/>
            <person name="Iida T."/>
            <person name="Fujita J."/>
            <person name="Nakamura S."/>
        </authorList>
    </citation>
    <scope>NUCLEOTIDE SEQUENCE [LARGE SCALE GENOMIC DNA]</scope>
    <source>
        <strain evidence="1">JCM 13671</strain>
    </source>
</reference>
<protein>
    <submittedName>
        <fullName evidence="1">Sulfurtransferase</fullName>
    </submittedName>
</protein>
<dbReference type="Proteomes" id="UP000466931">
    <property type="component" value="Chromosome"/>
</dbReference>
<dbReference type="GO" id="GO:0016740">
    <property type="term" value="F:transferase activity"/>
    <property type="evidence" value="ECO:0007669"/>
    <property type="project" value="UniProtKB-KW"/>
</dbReference>
<keyword evidence="2" id="KW-1185">Reference proteome</keyword>
<dbReference type="OrthoDB" id="9800872at2"/>
<dbReference type="InterPro" id="IPR050229">
    <property type="entry name" value="GlpE_sulfurtransferase"/>
</dbReference>